<accession>A0A2H4RBM2</accession>
<proteinExistence type="predicted"/>
<keyword evidence="2" id="KW-1185">Reference proteome</keyword>
<dbReference type="GeneID" id="40236094"/>
<name>A0A2H4RBM2_9VIRU</name>
<dbReference type="KEGG" id="vg:40236094"/>
<evidence type="ECO:0000313" key="2">
    <source>
        <dbReference type="Proteomes" id="UP000242614"/>
    </source>
</evidence>
<reference evidence="1" key="1">
    <citation type="journal article" date="2018" name="J. Virol.">
        <title>A novel Sulfolobus virus with an exceptional capsid architecture.</title>
        <authorList>
            <person name="Wang H."/>
            <person name="Guo Z."/>
            <person name="Feng H."/>
            <person name="Chen Y."/>
            <person name="Hernandez W."/>
            <person name="Dai X."/>
            <person name="Zhang Z."/>
            <person name="Zheng X."/>
            <person name="Lopez M.M."/>
            <person name="Fu Y."/>
            <person name="Zhang C."/>
            <person name="Zhu P."/>
            <person name="Huang L."/>
        </authorList>
    </citation>
    <scope>NUCLEOTIDE SEQUENCE [LARGE SCALE GENOMIC DNA]</scope>
    <source>
        <strain evidence="1">CR_L</strain>
    </source>
</reference>
<dbReference type="EMBL" id="MF144115">
    <property type="protein sequence ID" value="ATY46479.1"/>
    <property type="molecule type" value="Genomic_DNA"/>
</dbReference>
<protein>
    <submittedName>
        <fullName evidence="1">Uncharacterized protein</fullName>
    </submittedName>
</protein>
<evidence type="ECO:0000313" key="1">
    <source>
        <dbReference type="EMBL" id="ATY46479.1"/>
    </source>
</evidence>
<dbReference type="Proteomes" id="UP000242614">
    <property type="component" value="Segment"/>
</dbReference>
<sequence length="110" mass="13073">MLDVNLLREINQHIKYPIFKPIDINVDSKEKKIKLTVRLDRYTLTEGEEKEIRDFLRVNNRLYLEDGKHIEVIVGGYTDIDNNEIIVTMDFWFIESVLQVFENIYIKLGA</sequence>
<dbReference type="RefSeq" id="YP_009639267.1">
    <property type="nucleotide sequence ID" value="NC_042347.1"/>
</dbReference>
<organism evidence="1">
    <name type="scientific">Sulfolobus ellipsoid virus 1</name>
    <dbReference type="NCBI Taxonomy" id="2056194"/>
    <lineage>
        <taxon>Viruses</taxon>
        <taxon>Viruses incertae sedis</taxon>
        <taxon>Ovaliviridae</taxon>
        <taxon>Alphaovalivirus</taxon>
        <taxon>Alphaovalivirus fumarolicaense</taxon>
    </lineage>
</organism>